<gene>
    <name evidence="8" type="ORF">GCM10023353_01600</name>
</gene>
<evidence type="ECO:0000256" key="6">
    <source>
        <dbReference type="ARBA" id="ARBA00023251"/>
    </source>
</evidence>
<dbReference type="PANTHER" id="PTHR42711">
    <property type="entry name" value="ABC TRANSPORTER ATP-BINDING PROTEIN"/>
    <property type="match status" value="1"/>
</dbReference>
<proteinExistence type="inferred from homology"/>
<dbReference type="GO" id="GO:0005524">
    <property type="term" value="F:ATP binding"/>
    <property type="evidence" value="ECO:0007669"/>
    <property type="project" value="UniProtKB-KW"/>
</dbReference>
<dbReference type="Proteomes" id="UP001500839">
    <property type="component" value="Unassembled WGS sequence"/>
</dbReference>
<dbReference type="InterPro" id="IPR003593">
    <property type="entry name" value="AAA+_ATPase"/>
</dbReference>
<name>A0ABP9C0C7_9ACTN</name>
<comment type="caution">
    <text evidence="8">The sequence shown here is derived from an EMBL/GenBank/DDBJ whole genome shotgun (WGS) entry which is preliminary data.</text>
</comment>
<evidence type="ECO:0000256" key="4">
    <source>
        <dbReference type="ARBA" id="ARBA00022741"/>
    </source>
</evidence>
<evidence type="ECO:0000256" key="5">
    <source>
        <dbReference type="ARBA" id="ARBA00022840"/>
    </source>
</evidence>
<evidence type="ECO:0000256" key="3">
    <source>
        <dbReference type="ARBA" id="ARBA00022448"/>
    </source>
</evidence>
<dbReference type="RefSeq" id="WP_200173902.1">
    <property type="nucleotide sequence ID" value="NZ_BAABKQ010000001.1"/>
</dbReference>
<organism evidence="8 9">
    <name type="scientific">Tomitella cavernea</name>
    <dbReference type="NCBI Taxonomy" id="1387982"/>
    <lineage>
        <taxon>Bacteria</taxon>
        <taxon>Bacillati</taxon>
        <taxon>Actinomycetota</taxon>
        <taxon>Actinomycetes</taxon>
        <taxon>Mycobacteriales</taxon>
        <taxon>Tomitella</taxon>
    </lineage>
</organism>
<reference evidence="9" key="1">
    <citation type="journal article" date="2019" name="Int. J. Syst. Evol. Microbiol.">
        <title>The Global Catalogue of Microorganisms (GCM) 10K type strain sequencing project: providing services to taxonomists for standard genome sequencing and annotation.</title>
        <authorList>
            <consortium name="The Broad Institute Genomics Platform"/>
            <consortium name="The Broad Institute Genome Sequencing Center for Infectious Disease"/>
            <person name="Wu L."/>
            <person name="Ma J."/>
        </authorList>
    </citation>
    <scope>NUCLEOTIDE SEQUENCE [LARGE SCALE GENOMIC DNA]</scope>
    <source>
        <strain evidence="9">JCM 18542</strain>
    </source>
</reference>
<evidence type="ECO:0000313" key="8">
    <source>
        <dbReference type="EMBL" id="GAA4803125.1"/>
    </source>
</evidence>
<dbReference type="PANTHER" id="PTHR42711:SF5">
    <property type="entry name" value="ABC TRANSPORTER ATP-BINDING PROTEIN NATA"/>
    <property type="match status" value="1"/>
</dbReference>
<dbReference type="SUPFAM" id="SSF52540">
    <property type="entry name" value="P-loop containing nucleoside triphosphate hydrolases"/>
    <property type="match status" value="1"/>
</dbReference>
<dbReference type="InterPro" id="IPR027417">
    <property type="entry name" value="P-loop_NTPase"/>
</dbReference>
<keyword evidence="6" id="KW-0046">Antibiotic resistance</keyword>
<dbReference type="InterPro" id="IPR003439">
    <property type="entry name" value="ABC_transporter-like_ATP-bd"/>
</dbReference>
<comment type="similarity">
    <text evidence="2">Belongs to the ABC transporter superfamily.</text>
</comment>
<dbReference type="CDD" id="cd03230">
    <property type="entry name" value="ABC_DR_subfamily_A"/>
    <property type="match status" value="1"/>
</dbReference>
<sequence length="279" mass="30494">MALTARGLTRTFGRHVAVEHASVTLKSGSITGLVGPNGAGKTTLLLMLAGLLAPDSGVMELDDVEAESAQLRTVVGWMPDVFGTWDSLTATEILILFGRLHGRSTQKARVRAAELLELVHLNEFADRPAHELSRGQKQRLGFARALAHRPRVLLLDEPASGMDPRSRRELRDQLRAMADRGCAVLISSHILTELSEMVDDVVIMTAGRTRYSDRPEGSLWRIREAGQSAARATTMTFADEETAARHLGELITAGARIAEFSRIDSALENTYLALDTERT</sequence>
<accession>A0ABP9C0C7</accession>
<keyword evidence="9" id="KW-1185">Reference proteome</keyword>
<feature type="domain" description="ABC transporter" evidence="7">
    <location>
        <begin position="3"/>
        <end position="231"/>
    </location>
</feature>
<comment type="subcellular location">
    <subcellularLocation>
        <location evidence="1">Cell membrane</location>
        <topology evidence="1">Peripheral membrane protein</topology>
    </subcellularLocation>
</comment>
<dbReference type="SMART" id="SM00382">
    <property type="entry name" value="AAA"/>
    <property type="match status" value="1"/>
</dbReference>
<evidence type="ECO:0000313" key="9">
    <source>
        <dbReference type="Proteomes" id="UP001500839"/>
    </source>
</evidence>
<protein>
    <submittedName>
        <fullName evidence="8">ABC transporter ATP-binding protein</fullName>
    </submittedName>
</protein>
<dbReference type="InterPro" id="IPR050763">
    <property type="entry name" value="ABC_transporter_ATP-binding"/>
</dbReference>
<evidence type="ECO:0000259" key="7">
    <source>
        <dbReference type="PROSITE" id="PS50893"/>
    </source>
</evidence>
<evidence type="ECO:0000256" key="1">
    <source>
        <dbReference type="ARBA" id="ARBA00004202"/>
    </source>
</evidence>
<dbReference type="PROSITE" id="PS50893">
    <property type="entry name" value="ABC_TRANSPORTER_2"/>
    <property type="match status" value="1"/>
</dbReference>
<dbReference type="EMBL" id="BAABKQ010000001">
    <property type="protein sequence ID" value="GAA4803125.1"/>
    <property type="molecule type" value="Genomic_DNA"/>
</dbReference>
<keyword evidence="4" id="KW-0547">Nucleotide-binding</keyword>
<dbReference type="Pfam" id="PF00005">
    <property type="entry name" value="ABC_tran"/>
    <property type="match status" value="1"/>
</dbReference>
<dbReference type="Gene3D" id="3.40.50.300">
    <property type="entry name" value="P-loop containing nucleotide triphosphate hydrolases"/>
    <property type="match status" value="1"/>
</dbReference>
<keyword evidence="3" id="KW-0813">Transport</keyword>
<keyword evidence="5 8" id="KW-0067">ATP-binding</keyword>
<evidence type="ECO:0000256" key="2">
    <source>
        <dbReference type="ARBA" id="ARBA00005417"/>
    </source>
</evidence>